<dbReference type="OrthoDB" id="980645at2"/>
<proteinExistence type="predicted"/>
<dbReference type="RefSeq" id="WP_143915579.1">
    <property type="nucleotide sequence ID" value="NZ_CANLFO010000002.1"/>
</dbReference>
<reference evidence="1 2" key="1">
    <citation type="submission" date="2019-07" db="EMBL/GenBank/DDBJ databases">
        <title>The draft genome sequence of Aquimarina algiphila M91.</title>
        <authorList>
            <person name="Meng X."/>
        </authorList>
    </citation>
    <scope>NUCLEOTIDE SEQUENCE [LARGE SCALE GENOMIC DNA]</scope>
    <source>
        <strain evidence="1 2">M91</strain>
    </source>
</reference>
<keyword evidence="2" id="KW-1185">Reference proteome</keyword>
<dbReference type="AlphaFoldDB" id="A0A554VPX0"/>
<comment type="caution">
    <text evidence="1">The sequence shown here is derived from an EMBL/GenBank/DDBJ whole genome shotgun (WGS) entry which is preliminary data.</text>
</comment>
<dbReference type="EMBL" id="VLNR01000006">
    <property type="protein sequence ID" value="TSE10538.1"/>
    <property type="molecule type" value="Genomic_DNA"/>
</dbReference>
<organism evidence="1 2">
    <name type="scientific">Aquimarina algiphila</name>
    <dbReference type="NCBI Taxonomy" id="2047982"/>
    <lineage>
        <taxon>Bacteria</taxon>
        <taxon>Pseudomonadati</taxon>
        <taxon>Bacteroidota</taxon>
        <taxon>Flavobacteriia</taxon>
        <taxon>Flavobacteriales</taxon>
        <taxon>Flavobacteriaceae</taxon>
        <taxon>Aquimarina</taxon>
    </lineage>
</organism>
<accession>A0A554VPX0</accession>
<name>A0A554VPX0_9FLAO</name>
<evidence type="ECO:0000313" key="1">
    <source>
        <dbReference type="EMBL" id="TSE10538.1"/>
    </source>
</evidence>
<sequence length="129" mass="15023">MRIFFSILLFASFAIRPMIQISTVLYYQLNIDTIVEKYCVNKERPRLNCNGKCYLMSQMKAKTQPSSEDSSGTIVITEAFIPLFFQDHTVQIKNTNPFISEYTQNWKVKYLHTKAISKDIDHPPEHILS</sequence>
<gene>
    <name evidence="1" type="ORF">FOF46_04375</name>
</gene>
<protein>
    <submittedName>
        <fullName evidence="1">Uncharacterized protein</fullName>
    </submittedName>
</protein>
<evidence type="ECO:0000313" key="2">
    <source>
        <dbReference type="Proteomes" id="UP000318833"/>
    </source>
</evidence>
<dbReference type="Proteomes" id="UP000318833">
    <property type="component" value="Unassembled WGS sequence"/>
</dbReference>